<dbReference type="Gene3D" id="1.10.287.130">
    <property type="match status" value="1"/>
</dbReference>
<dbReference type="OrthoDB" id="367227at2"/>
<dbReference type="InterPro" id="IPR011006">
    <property type="entry name" value="CheY-like_superfamily"/>
</dbReference>
<dbReference type="PANTHER" id="PTHR43547">
    <property type="entry name" value="TWO-COMPONENT HISTIDINE KINASE"/>
    <property type="match status" value="1"/>
</dbReference>
<dbReference type="CDD" id="cd00082">
    <property type="entry name" value="HisKA"/>
    <property type="match status" value="1"/>
</dbReference>
<evidence type="ECO:0000259" key="10">
    <source>
        <dbReference type="PROSITE" id="PS50110"/>
    </source>
</evidence>
<dbReference type="PROSITE" id="PS50109">
    <property type="entry name" value="HIS_KIN"/>
    <property type="match status" value="1"/>
</dbReference>
<keyword evidence="3 8" id="KW-0597">Phosphoprotein</keyword>
<dbReference type="eggNOG" id="COG2205">
    <property type="taxonomic scope" value="Bacteria"/>
</dbReference>
<sequence>MNEPVHAEVHTQRSNPWILLVDDEPRNLQLAGKMLSNQGHDVSFAQSGEEALKIVEHEIPDLIVLDIMMPGMDGYEVSRKIRENHPSSDIPIIFLSARTDTQGMLESFQAGGVDFISKPFHPEEFLARVNVHLELRQAKKRLEEEMSFRQRLFTIIAHDLRSPFNSIIGTLDVLKSSGSALSEEERDEFITILYNASHQELLMMDNLLQWARSQFEGVKKNTRIYNIRESARRVCKELGHMADHKEIHLHVDEDFGSEVEADSTMIQIVLRNLVSNALKFTPRGGEIGIGGMAGMTDGRQEYRVFVRDSGSGVENTETLFKLGNYHTTPGTEFEKGSGLGLHLCRDFVHANGGKLWLERSSSQGSVFAFSLPKAVPGTTPE</sequence>
<evidence type="ECO:0000256" key="2">
    <source>
        <dbReference type="ARBA" id="ARBA00012438"/>
    </source>
</evidence>
<dbReference type="InterPro" id="IPR003594">
    <property type="entry name" value="HATPase_dom"/>
</dbReference>
<organism evidence="11 12">
    <name type="scientific">Salinispira pacifica</name>
    <dbReference type="NCBI Taxonomy" id="1307761"/>
    <lineage>
        <taxon>Bacteria</taxon>
        <taxon>Pseudomonadati</taxon>
        <taxon>Spirochaetota</taxon>
        <taxon>Spirochaetia</taxon>
        <taxon>Spirochaetales</taxon>
        <taxon>Spirochaetaceae</taxon>
        <taxon>Salinispira</taxon>
    </lineage>
</organism>
<evidence type="ECO:0000256" key="5">
    <source>
        <dbReference type="ARBA" id="ARBA00023015"/>
    </source>
</evidence>
<feature type="domain" description="Response regulatory" evidence="10">
    <location>
        <begin position="17"/>
        <end position="133"/>
    </location>
</feature>
<reference evidence="11 12" key="1">
    <citation type="journal article" date="2015" name="Stand. Genomic Sci.">
        <title>Complete genome sequence and description of Salinispira pacifica gen. nov., sp. nov., a novel spirochaete isolated form a hypersaline microbial mat.</title>
        <authorList>
            <person name="Ben Hania W."/>
            <person name="Joseph M."/>
            <person name="Schumann P."/>
            <person name="Bunk B."/>
            <person name="Fiebig A."/>
            <person name="Sproer C."/>
            <person name="Klenk H.P."/>
            <person name="Fardeau M.L."/>
            <person name="Spring S."/>
        </authorList>
    </citation>
    <scope>NUCLEOTIDE SEQUENCE [LARGE SCALE GENOMIC DNA]</scope>
    <source>
        <strain evidence="11 12">L21-RPul-D2</strain>
    </source>
</reference>
<dbReference type="Pfam" id="PF02518">
    <property type="entry name" value="HATPase_c"/>
    <property type="match status" value="1"/>
</dbReference>
<evidence type="ECO:0000256" key="4">
    <source>
        <dbReference type="ARBA" id="ARBA00023012"/>
    </source>
</evidence>
<evidence type="ECO:0000313" key="12">
    <source>
        <dbReference type="Proteomes" id="UP000018680"/>
    </source>
</evidence>
<dbReference type="EC" id="2.7.13.3" evidence="2"/>
<dbReference type="PROSITE" id="PS50110">
    <property type="entry name" value="RESPONSE_REGULATORY"/>
    <property type="match status" value="1"/>
</dbReference>
<dbReference type="SMART" id="SM00387">
    <property type="entry name" value="HATPase_c"/>
    <property type="match status" value="1"/>
</dbReference>
<keyword evidence="6" id="KW-0238">DNA-binding</keyword>
<proteinExistence type="predicted"/>
<dbReference type="InterPro" id="IPR004358">
    <property type="entry name" value="Sig_transdc_His_kin-like_C"/>
</dbReference>
<dbReference type="FunFam" id="3.40.50.2300:FF:000001">
    <property type="entry name" value="DNA-binding response regulator PhoB"/>
    <property type="match status" value="1"/>
</dbReference>
<dbReference type="PRINTS" id="PR00344">
    <property type="entry name" value="BCTRLSENSOR"/>
</dbReference>
<dbReference type="Gene3D" id="3.40.50.2300">
    <property type="match status" value="1"/>
</dbReference>
<keyword evidence="7" id="KW-0804">Transcription</keyword>
<dbReference type="SMART" id="SM00388">
    <property type="entry name" value="HisKA"/>
    <property type="match status" value="1"/>
</dbReference>
<dbReference type="Pfam" id="PF00072">
    <property type="entry name" value="Response_reg"/>
    <property type="match status" value="1"/>
</dbReference>
<dbReference type="RefSeq" id="WP_024268521.1">
    <property type="nucleotide sequence ID" value="NC_023035.1"/>
</dbReference>
<protein>
    <recommendedName>
        <fullName evidence="2">histidine kinase</fullName>
        <ecNumber evidence="2">2.7.13.3</ecNumber>
    </recommendedName>
</protein>
<dbReference type="SMART" id="SM00448">
    <property type="entry name" value="REC"/>
    <property type="match status" value="1"/>
</dbReference>
<feature type="domain" description="Histidine kinase" evidence="9">
    <location>
        <begin position="155"/>
        <end position="375"/>
    </location>
</feature>
<dbReference type="GO" id="GO:0000155">
    <property type="term" value="F:phosphorelay sensor kinase activity"/>
    <property type="evidence" value="ECO:0007669"/>
    <property type="project" value="InterPro"/>
</dbReference>
<keyword evidence="12" id="KW-1185">Reference proteome</keyword>
<dbReference type="InterPro" id="IPR001789">
    <property type="entry name" value="Sig_transdc_resp-reg_receiver"/>
</dbReference>
<comment type="catalytic activity">
    <reaction evidence="1">
        <text>ATP + protein L-histidine = ADP + protein N-phospho-L-histidine.</text>
        <dbReference type="EC" id="2.7.13.3"/>
    </reaction>
</comment>
<dbReference type="CDD" id="cd19920">
    <property type="entry name" value="REC_PA4781-like"/>
    <property type="match status" value="1"/>
</dbReference>
<name>V5WIH1_9SPIO</name>
<evidence type="ECO:0000256" key="8">
    <source>
        <dbReference type="PROSITE-ProRule" id="PRU00169"/>
    </source>
</evidence>
<dbReference type="STRING" id="1307761.L21SP2_2256"/>
<dbReference type="SUPFAM" id="SSF52172">
    <property type="entry name" value="CheY-like"/>
    <property type="match status" value="1"/>
</dbReference>
<evidence type="ECO:0000256" key="1">
    <source>
        <dbReference type="ARBA" id="ARBA00000085"/>
    </source>
</evidence>
<gene>
    <name evidence="11" type="ORF">L21SP2_2256</name>
</gene>
<dbReference type="AlphaFoldDB" id="V5WIH1"/>
<evidence type="ECO:0000313" key="11">
    <source>
        <dbReference type="EMBL" id="AHC15617.1"/>
    </source>
</evidence>
<evidence type="ECO:0000256" key="6">
    <source>
        <dbReference type="ARBA" id="ARBA00023125"/>
    </source>
</evidence>
<dbReference type="HOGENOM" id="CLU_000445_114_72_12"/>
<keyword evidence="5" id="KW-0805">Transcription regulation</keyword>
<dbReference type="InterPro" id="IPR005467">
    <property type="entry name" value="His_kinase_dom"/>
</dbReference>
<evidence type="ECO:0000256" key="7">
    <source>
        <dbReference type="ARBA" id="ARBA00023163"/>
    </source>
</evidence>
<evidence type="ECO:0000256" key="3">
    <source>
        <dbReference type="ARBA" id="ARBA00022553"/>
    </source>
</evidence>
<dbReference type="KEGG" id="slr:L21SP2_2256"/>
<dbReference type="SUPFAM" id="SSF55874">
    <property type="entry name" value="ATPase domain of HSP90 chaperone/DNA topoisomerase II/histidine kinase"/>
    <property type="match status" value="1"/>
</dbReference>
<feature type="modified residue" description="4-aspartylphosphate" evidence="8">
    <location>
        <position position="66"/>
    </location>
</feature>
<keyword evidence="4" id="KW-0902">Two-component regulatory system</keyword>
<dbReference type="EMBL" id="CP006939">
    <property type="protein sequence ID" value="AHC15617.1"/>
    <property type="molecule type" value="Genomic_DNA"/>
</dbReference>
<dbReference type="Gene3D" id="3.30.565.10">
    <property type="entry name" value="Histidine kinase-like ATPase, C-terminal domain"/>
    <property type="match status" value="1"/>
</dbReference>
<evidence type="ECO:0000259" key="9">
    <source>
        <dbReference type="PROSITE" id="PS50109"/>
    </source>
</evidence>
<dbReference type="InterPro" id="IPR036890">
    <property type="entry name" value="HATPase_C_sf"/>
</dbReference>
<dbReference type="InterPro" id="IPR003661">
    <property type="entry name" value="HisK_dim/P_dom"/>
</dbReference>
<dbReference type="PANTHER" id="PTHR43547:SF2">
    <property type="entry name" value="HYBRID SIGNAL TRANSDUCTION HISTIDINE KINASE C"/>
    <property type="match status" value="1"/>
</dbReference>
<dbReference type="SUPFAM" id="SSF47384">
    <property type="entry name" value="Homodimeric domain of signal transducing histidine kinase"/>
    <property type="match status" value="1"/>
</dbReference>
<accession>V5WIH1</accession>
<dbReference type="GO" id="GO:0003677">
    <property type="term" value="F:DNA binding"/>
    <property type="evidence" value="ECO:0007669"/>
    <property type="project" value="UniProtKB-KW"/>
</dbReference>
<dbReference type="Proteomes" id="UP000018680">
    <property type="component" value="Chromosome"/>
</dbReference>
<dbReference type="InterPro" id="IPR036097">
    <property type="entry name" value="HisK_dim/P_sf"/>
</dbReference>
<dbReference type="Pfam" id="PF00512">
    <property type="entry name" value="HisKA"/>
    <property type="match status" value="1"/>
</dbReference>